<dbReference type="CDD" id="cd03039">
    <property type="entry name" value="GST_N_Sigma_like"/>
    <property type="match status" value="1"/>
</dbReference>
<dbReference type="InterPro" id="IPR036249">
    <property type="entry name" value="Thioredoxin-like_sf"/>
</dbReference>
<dbReference type="InterPro" id="IPR010987">
    <property type="entry name" value="Glutathione-S-Trfase_C-like"/>
</dbReference>
<dbReference type="eggNOG" id="KOG1695">
    <property type="taxonomic scope" value="Eukaryota"/>
</dbReference>
<dbReference type="Pfam" id="PF14497">
    <property type="entry name" value="GST_C_3"/>
    <property type="match status" value="1"/>
</dbReference>
<gene>
    <name evidence="6" type="ORF">TRIADDRAFT_63522</name>
</gene>
<dbReference type="InterPro" id="IPR004046">
    <property type="entry name" value="GST_C"/>
</dbReference>
<dbReference type="OrthoDB" id="414243at2759"/>
<dbReference type="Gene3D" id="1.20.1050.10">
    <property type="match status" value="1"/>
</dbReference>
<dbReference type="SFLD" id="SFLDG00363">
    <property type="entry name" value="AMPS_(cytGST):_Alpha-__Mu-__Pi"/>
    <property type="match status" value="1"/>
</dbReference>
<accession>B3RM22</accession>
<dbReference type="AlphaFoldDB" id="B3RM22"/>
<evidence type="ECO:0000256" key="1">
    <source>
        <dbReference type="ARBA" id="ARBA00012452"/>
    </source>
</evidence>
<dbReference type="GO" id="GO:0006749">
    <property type="term" value="P:glutathione metabolic process"/>
    <property type="evidence" value="ECO:0000318"/>
    <property type="project" value="GO_Central"/>
</dbReference>
<dbReference type="PROSITE" id="PS50404">
    <property type="entry name" value="GST_NTER"/>
    <property type="match status" value="1"/>
</dbReference>
<dbReference type="PANTHER" id="PTHR11571">
    <property type="entry name" value="GLUTATHIONE S-TRANSFERASE"/>
    <property type="match status" value="1"/>
</dbReference>
<dbReference type="HOGENOM" id="CLU_039475_1_0_1"/>
<evidence type="ECO:0000313" key="7">
    <source>
        <dbReference type="Proteomes" id="UP000009022"/>
    </source>
</evidence>
<dbReference type="Gene3D" id="3.40.30.10">
    <property type="entry name" value="Glutaredoxin"/>
    <property type="match status" value="1"/>
</dbReference>
<evidence type="ECO:0000256" key="2">
    <source>
        <dbReference type="ARBA" id="ARBA00022679"/>
    </source>
</evidence>
<dbReference type="InParanoid" id="B3RM22"/>
<dbReference type="CTD" id="6750039"/>
<dbReference type="SFLD" id="SFLDG01205">
    <property type="entry name" value="AMPS.1"/>
    <property type="match status" value="1"/>
</dbReference>
<evidence type="ECO:0000259" key="5">
    <source>
        <dbReference type="PROSITE" id="PS50405"/>
    </source>
</evidence>
<dbReference type="InterPro" id="IPR050213">
    <property type="entry name" value="GST_superfamily"/>
</dbReference>
<reference evidence="6 7" key="1">
    <citation type="journal article" date="2008" name="Nature">
        <title>The Trichoplax genome and the nature of placozoans.</title>
        <authorList>
            <person name="Srivastava M."/>
            <person name="Begovic E."/>
            <person name="Chapman J."/>
            <person name="Putnam N.H."/>
            <person name="Hellsten U."/>
            <person name="Kawashima T."/>
            <person name="Kuo A."/>
            <person name="Mitros T."/>
            <person name="Salamov A."/>
            <person name="Carpenter M.L."/>
            <person name="Signorovitch A.Y."/>
            <person name="Moreno M.A."/>
            <person name="Kamm K."/>
            <person name="Grimwood J."/>
            <person name="Schmutz J."/>
            <person name="Shapiro H."/>
            <person name="Grigoriev I.V."/>
            <person name="Buss L.W."/>
            <person name="Schierwater B."/>
            <person name="Dellaporta S.L."/>
            <person name="Rokhsar D.S."/>
        </authorList>
    </citation>
    <scope>NUCLEOTIDE SEQUENCE [LARGE SCALE GENOMIC DNA]</scope>
    <source>
        <strain evidence="6 7">Grell-BS-1999</strain>
    </source>
</reference>
<comment type="catalytic activity">
    <reaction evidence="3">
        <text>RX + glutathione = an S-substituted glutathione + a halide anion + H(+)</text>
        <dbReference type="Rhea" id="RHEA:16437"/>
        <dbReference type="ChEBI" id="CHEBI:15378"/>
        <dbReference type="ChEBI" id="CHEBI:16042"/>
        <dbReference type="ChEBI" id="CHEBI:17792"/>
        <dbReference type="ChEBI" id="CHEBI:57925"/>
        <dbReference type="ChEBI" id="CHEBI:90779"/>
        <dbReference type="EC" id="2.5.1.18"/>
    </reaction>
</comment>
<dbReference type="PANTHER" id="PTHR11571:SF224">
    <property type="entry name" value="HEMATOPOIETIC PROSTAGLANDIN D SYNTHASE"/>
    <property type="match status" value="1"/>
</dbReference>
<dbReference type="SUPFAM" id="SSF52833">
    <property type="entry name" value="Thioredoxin-like"/>
    <property type="match status" value="1"/>
</dbReference>
<dbReference type="SFLD" id="SFLDS00019">
    <property type="entry name" value="Glutathione_Transferase_(cytos"/>
    <property type="match status" value="1"/>
</dbReference>
<dbReference type="InterPro" id="IPR040079">
    <property type="entry name" value="Glutathione_S-Trfase"/>
</dbReference>
<dbReference type="FunCoup" id="B3RM22">
    <property type="interactions" value="78"/>
</dbReference>
<dbReference type="Proteomes" id="UP000009022">
    <property type="component" value="Unassembled WGS sequence"/>
</dbReference>
<sequence>MKLIYFNGEVRAELIRLVLVQGGIEFEDFRFEFKDWPKIKAEGGFPFTQVPVLEVNGQKICQSRAIARYAARLAGLAGKNLEEEALADMYVSAIDDDVLENFWKCAYFEQDPEKKAELQKKFKEETVPKFLRNLDRLYESSGGDYLLGNSLTYADLAYYRMIKTVSGLVGDVSSDRLKSLYQRVAALPKIAHWEETKPKPAF</sequence>
<dbReference type="GeneID" id="6750039"/>
<dbReference type="GO" id="GO:0004364">
    <property type="term" value="F:glutathione transferase activity"/>
    <property type="evidence" value="ECO:0000318"/>
    <property type="project" value="GO_Central"/>
</dbReference>
<name>B3RM22_TRIAD</name>
<dbReference type="EC" id="2.5.1.18" evidence="1"/>
<dbReference type="STRING" id="10228.B3RM22"/>
<dbReference type="CDD" id="cd03192">
    <property type="entry name" value="GST_C_Sigma_like"/>
    <property type="match status" value="1"/>
</dbReference>
<dbReference type="PhylomeDB" id="B3RM22"/>
<evidence type="ECO:0000256" key="3">
    <source>
        <dbReference type="ARBA" id="ARBA00047960"/>
    </source>
</evidence>
<dbReference type="OMA" id="TITICRY"/>
<protein>
    <recommendedName>
        <fullName evidence="1">glutathione transferase</fullName>
        <ecNumber evidence="1">2.5.1.18</ecNumber>
    </recommendedName>
</protein>
<dbReference type="InterPro" id="IPR036282">
    <property type="entry name" value="Glutathione-S-Trfase_C_sf"/>
</dbReference>
<dbReference type="RefSeq" id="XP_002108825.1">
    <property type="nucleotide sequence ID" value="XM_002108789.1"/>
</dbReference>
<evidence type="ECO:0000259" key="4">
    <source>
        <dbReference type="PROSITE" id="PS50404"/>
    </source>
</evidence>
<dbReference type="PROSITE" id="PS50405">
    <property type="entry name" value="GST_CTER"/>
    <property type="match status" value="1"/>
</dbReference>
<feature type="domain" description="GST N-terminal" evidence="4">
    <location>
        <begin position="1"/>
        <end position="78"/>
    </location>
</feature>
<keyword evidence="2" id="KW-0808">Transferase</keyword>
<dbReference type="EMBL" id="DS985241">
    <property type="protein sequence ID" value="EDV29623.1"/>
    <property type="molecule type" value="Genomic_DNA"/>
</dbReference>
<dbReference type="InterPro" id="IPR004045">
    <property type="entry name" value="Glutathione_S-Trfase_N"/>
</dbReference>
<dbReference type="FunFam" id="1.20.1050.10:FF:000030">
    <property type="entry name" value="Glutathione S-transferase S1"/>
    <property type="match status" value="1"/>
</dbReference>
<dbReference type="SUPFAM" id="SSF47616">
    <property type="entry name" value="GST C-terminal domain-like"/>
    <property type="match status" value="1"/>
</dbReference>
<dbReference type="KEGG" id="tad:TRIADDRAFT_63522"/>
<keyword evidence="7" id="KW-1185">Reference proteome</keyword>
<dbReference type="Pfam" id="PF02798">
    <property type="entry name" value="GST_N"/>
    <property type="match status" value="1"/>
</dbReference>
<proteinExistence type="predicted"/>
<organism evidence="6 7">
    <name type="scientific">Trichoplax adhaerens</name>
    <name type="common">Trichoplax reptans</name>
    <dbReference type="NCBI Taxonomy" id="10228"/>
    <lineage>
        <taxon>Eukaryota</taxon>
        <taxon>Metazoa</taxon>
        <taxon>Placozoa</taxon>
        <taxon>Uniplacotomia</taxon>
        <taxon>Trichoplacea</taxon>
        <taxon>Trichoplacidae</taxon>
        <taxon>Trichoplax</taxon>
    </lineage>
</organism>
<evidence type="ECO:0000313" key="6">
    <source>
        <dbReference type="EMBL" id="EDV29623.1"/>
    </source>
</evidence>
<feature type="domain" description="GST C-terminal" evidence="5">
    <location>
        <begin position="80"/>
        <end position="202"/>
    </location>
</feature>